<sequence>MWLYSTLVLIAAAADALPLAGYKTTYEVVKMGTGSEVVSKGATVTVHATGIVAETSKKFWSTKDAGQQPFTYQAGVGGVITGWDQGCLGMKLNEVRKLNIPAEEGYGKQGFPAWGIPPGGTLDFEIEVLKIVNKQKKEL</sequence>
<keyword evidence="4 5" id="KW-0413">Isomerase</keyword>
<feature type="chain" id="PRO_5030161016" description="peptidylprolyl isomerase" evidence="6">
    <location>
        <begin position="17"/>
        <end position="139"/>
    </location>
</feature>
<evidence type="ECO:0000256" key="4">
    <source>
        <dbReference type="ARBA" id="ARBA00023235"/>
    </source>
</evidence>
<dbReference type="InterPro" id="IPR046357">
    <property type="entry name" value="PPIase_dom_sf"/>
</dbReference>
<name>A0A6V2U0Q5_EMIHU</name>
<protein>
    <recommendedName>
        <fullName evidence="2 5">peptidylprolyl isomerase</fullName>
        <ecNumber evidence="2 5">5.2.1.8</ecNumber>
    </recommendedName>
</protein>
<evidence type="ECO:0000256" key="2">
    <source>
        <dbReference type="ARBA" id="ARBA00013194"/>
    </source>
</evidence>
<evidence type="ECO:0000256" key="3">
    <source>
        <dbReference type="ARBA" id="ARBA00023110"/>
    </source>
</evidence>
<dbReference type="GO" id="GO:0005737">
    <property type="term" value="C:cytoplasm"/>
    <property type="evidence" value="ECO:0007669"/>
    <property type="project" value="TreeGrafter"/>
</dbReference>
<evidence type="ECO:0000256" key="5">
    <source>
        <dbReference type="PROSITE-ProRule" id="PRU00277"/>
    </source>
</evidence>
<feature type="domain" description="PPIase FKBP-type" evidence="7">
    <location>
        <begin position="41"/>
        <end position="132"/>
    </location>
</feature>
<dbReference type="PANTHER" id="PTHR10516">
    <property type="entry name" value="PEPTIDYL-PROLYL CIS-TRANS ISOMERASE"/>
    <property type="match status" value="1"/>
</dbReference>
<dbReference type="EMBL" id="HBIR01040743">
    <property type="protein sequence ID" value="CAE0573159.1"/>
    <property type="molecule type" value="Transcribed_RNA"/>
</dbReference>
<comment type="catalytic activity">
    <reaction evidence="1 5">
        <text>[protein]-peptidylproline (omega=180) = [protein]-peptidylproline (omega=0)</text>
        <dbReference type="Rhea" id="RHEA:16237"/>
        <dbReference type="Rhea" id="RHEA-COMP:10747"/>
        <dbReference type="Rhea" id="RHEA-COMP:10748"/>
        <dbReference type="ChEBI" id="CHEBI:83833"/>
        <dbReference type="ChEBI" id="CHEBI:83834"/>
        <dbReference type="EC" id="5.2.1.8"/>
    </reaction>
</comment>
<dbReference type="Pfam" id="PF00254">
    <property type="entry name" value="FKBP_C"/>
    <property type="match status" value="1"/>
</dbReference>
<proteinExistence type="predicted"/>
<evidence type="ECO:0000256" key="6">
    <source>
        <dbReference type="SAM" id="SignalP"/>
    </source>
</evidence>
<gene>
    <name evidence="8" type="ORF">EHUX00137_LOCUS31794</name>
</gene>
<evidence type="ECO:0000256" key="1">
    <source>
        <dbReference type="ARBA" id="ARBA00000971"/>
    </source>
</evidence>
<dbReference type="InterPro" id="IPR001179">
    <property type="entry name" value="PPIase_FKBP_dom"/>
</dbReference>
<organism evidence="8">
    <name type="scientific">Emiliania huxleyi</name>
    <name type="common">Coccolithophore</name>
    <name type="synonym">Pontosphaera huxleyi</name>
    <dbReference type="NCBI Taxonomy" id="2903"/>
    <lineage>
        <taxon>Eukaryota</taxon>
        <taxon>Haptista</taxon>
        <taxon>Haptophyta</taxon>
        <taxon>Prymnesiophyceae</taxon>
        <taxon>Isochrysidales</taxon>
        <taxon>Noelaerhabdaceae</taxon>
        <taxon>Emiliania</taxon>
    </lineage>
</organism>
<evidence type="ECO:0000313" key="8">
    <source>
        <dbReference type="EMBL" id="CAE0573159.1"/>
    </source>
</evidence>
<accession>A0A6V2U0Q5</accession>
<dbReference type="AlphaFoldDB" id="A0A6V2U0Q5"/>
<reference evidence="8" key="1">
    <citation type="submission" date="2021-01" db="EMBL/GenBank/DDBJ databases">
        <authorList>
            <person name="Corre E."/>
            <person name="Pelletier E."/>
            <person name="Niang G."/>
            <person name="Scheremetjew M."/>
            <person name="Finn R."/>
            <person name="Kale V."/>
            <person name="Holt S."/>
            <person name="Cochrane G."/>
            <person name="Meng A."/>
            <person name="Brown T."/>
            <person name="Cohen L."/>
        </authorList>
    </citation>
    <scope>NUCLEOTIDE SEQUENCE</scope>
    <source>
        <strain evidence="8">379</strain>
    </source>
</reference>
<dbReference type="EC" id="5.2.1.8" evidence="2 5"/>
<keyword evidence="3 5" id="KW-0697">Rotamase</keyword>
<evidence type="ECO:0000259" key="7">
    <source>
        <dbReference type="PROSITE" id="PS50059"/>
    </source>
</evidence>
<dbReference type="GO" id="GO:0003755">
    <property type="term" value="F:peptidyl-prolyl cis-trans isomerase activity"/>
    <property type="evidence" value="ECO:0007669"/>
    <property type="project" value="UniProtKB-KW"/>
</dbReference>
<dbReference type="SUPFAM" id="SSF54534">
    <property type="entry name" value="FKBP-like"/>
    <property type="match status" value="1"/>
</dbReference>
<dbReference type="PANTHER" id="PTHR10516:SF443">
    <property type="entry name" value="FK506-BINDING PROTEIN 59-RELATED"/>
    <property type="match status" value="1"/>
</dbReference>
<dbReference type="InterPro" id="IPR050689">
    <property type="entry name" value="FKBP-type_PPIase"/>
</dbReference>
<dbReference type="Gene3D" id="3.10.50.40">
    <property type="match status" value="1"/>
</dbReference>
<feature type="signal peptide" evidence="6">
    <location>
        <begin position="1"/>
        <end position="16"/>
    </location>
</feature>
<dbReference type="PROSITE" id="PS50059">
    <property type="entry name" value="FKBP_PPIASE"/>
    <property type="match status" value="1"/>
</dbReference>
<keyword evidence="6" id="KW-0732">Signal</keyword>